<dbReference type="SUPFAM" id="SSF53756">
    <property type="entry name" value="UDP-Glycosyltransferase/glycogen phosphorylase"/>
    <property type="match status" value="1"/>
</dbReference>
<dbReference type="InterPro" id="IPR024517">
    <property type="entry name" value="Glycogen_phosphorylase_DUF3417"/>
</dbReference>
<evidence type="ECO:0000256" key="1">
    <source>
        <dbReference type="ARBA" id="ARBA00001275"/>
    </source>
</evidence>
<dbReference type="PANTHER" id="PTHR42655">
    <property type="entry name" value="GLYCOGEN PHOSPHORYLASE"/>
    <property type="match status" value="1"/>
</dbReference>
<comment type="catalytic activity">
    <reaction evidence="1">
        <text>[(1-&gt;4)-alpha-D-glucosyl](n) + phosphate = [(1-&gt;4)-alpha-D-glucosyl](n-1) + alpha-D-glucose 1-phosphate</text>
        <dbReference type="Rhea" id="RHEA:41732"/>
        <dbReference type="Rhea" id="RHEA-COMP:9584"/>
        <dbReference type="Rhea" id="RHEA-COMP:9586"/>
        <dbReference type="ChEBI" id="CHEBI:15444"/>
        <dbReference type="ChEBI" id="CHEBI:43474"/>
        <dbReference type="ChEBI" id="CHEBI:58601"/>
        <dbReference type="EC" id="2.4.1.1"/>
    </reaction>
</comment>
<evidence type="ECO:0000313" key="12">
    <source>
        <dbReference type="EMBL" id="MCQ1539162.1"/>
    </source>
</evidence>
<evidence type="ECO:0000256" key="10">
    <source>
        <dbReference type="PIRSR" id="PIRSR000460-1"/>
    </source>
</evidence>
<dbReference type="EMBL" id="VOTZ01000021">
    <property type="protein sequence ID" value="MCQ1539162.1"/>
    <property type="molecule type" value="Genomic_DNA"/>
</dbReference>
<dbReference type="Proteomes" id="UP001524383">
    <property type="component" value="Unassembled WGS sequence"/>
</dbReference>
<name>A0ABD4TLJ3_9EURY</name>
<dbReference type="EC" id="2.4.1.1" evidence="4"/>
<dbReference type="RefSeq" id="WP_255333127.1">
    <property type="nucleotide sequence ID" value="NZ_VOTZ01000021.1"/>
</dbReference>
<evidence type="ECO:0000256" key="6">
    <source>
        <dbReference type="ARBA" id="ARBA00022676"/>
    </source>
</evidence>
<comment type="caution">
    <text evidence="12">The sequence shown here is derived from an EMBL/GenBank/DDBJ whole genome shotgun (WGS) entry which is preliminary data.</text>
</comment>
<dbReference type="Gene3D" id="3.40.50.2000">
    <property type="entry name" value="Glycogen Phosphorylase B"/>
    <property type="match status" value="3"/>
</dbReference>
<evidence type="ECO:0000259" key="11">
    <source>
        <dbReference type="Pfam" id="PF11897"/>
    </source>
</evidence>
<evidence type="ECO:0000256" key="2">
    <source>
        <dbReference type="ARBA" id="ARBA00001933"/>
    </source>
</evidence>
<dbReference type="NCBIfam" id="TIGR02094">
    <property type="entry name" value="more_P_ylases"/>
    <property type="match status" value="1"/>
</dbReference>
<dbReference type="PIRSF" id="PIRSF000460">
    <property type="entry name" value="Pprylas_GlgP"/>
    <property type="match status" value="1"/>
</dbReference>
<dbReference type="PANTHER" id="PTHR42655:SF1">
    <property type="entry name" value="GLYCOGEN PHOSPHORYLASE"/>
    <property type="match status" value="1"/>
</dbReference>
<keyword evidence="5" id="KW-0021">Allosteric enzyme</keyword>
<dbReference type="InterPro" id="IPR035090">
    <property type="entry name" value="Pyridoxal_P_attach_site"/>
</dbReference>
<dbReference type="InterPro" id="IPR011834">
    <property type="entry name" value="Agluc_phsphrylas"/>
</dbReference>
<evidence type="ECO:0000256" key="7">
    <source>
        <dbReference type="ARBA" id="ARBA00022679"/>
    </source>
</evidence>
<feature type="domain" description="DUF3417" evidence="11">
    <location>
        <begin position="14"/>
        <end position="122"/>
    </location>
</feature>
<comment type="similarity">
    <text evidence="3">Belongs to the glycogen phosphorylase family.</text>
</comment>
<comment type="cofactor">
    <cofactor evidence="2">
        <name>pyridoxal 5'-phosphate</name>
        <dbReference type="ChEBI" id="CHEBI:597326"/>
    </cofactor>
</comment>
<protein>
    <recommendedName>
        <fullName evidence="4">glycogen phosphorylase</fullName>
        <ecNumber evidence="4">2.4.1.1</ecNumber>
    </recommendedName>
</protein>
<evidence type="ECO:0000256" key="4">
    <source>
        <dbReference type="ARBA" id="ARBA00012591"/>
    </source>
</evidence>
<reference evidence="12 13" key="1">
    <citation type="submission" date="2019-08" db="EMBL/GenBank/DDBJ databases">
        <authorList>
            <person name="Chen S.-C."/>
            <person name="Lai M.-C."/>
            <person name="You Y.-T."/>
        </authorList>
    </citation>
    <scope>NUCLEOTIDE SEQUENCE [LARGE SCALE GENOMIC DNA]</scope>
    <source>
        <strain evidence="12 13">P2F9704a</strain>
    </source>
</reference>
<keyword evidence="6" id="KW-0328">Glycosyltransferase</keyword>
<dbReference type="InterPro" id="IPR000811">
    <property type="entry name" value="Glyco_trans_35"/>
</dbReference>
<dbReference type="InterPro" id="IPR052182">
    <property type="entry name" value="Glycogen/Maltodextrin_Phosph"/>
</dbReference>
<gene>
    <name evidence="12" type="ORF">FTO68_09240</name>
</gene>
<dbReference type="PROSITE" id="PS00102">
    <property type="entry name" value="PHOSPHORYLASE"/>
    <property type="match status" value="1"/>
</dbReference>
<keyword evidence="8 10" id="KW-0663">Pyridoxal phosphate</keyword>
<evidence type="ECO:0000313" key="13">
    <source>
        <dbReference type="Proteomes" id="UP001524383"/>
    </source>
</evidence>
<keyword evidence="9" id="KW-0119">Carbohydrate metabolism</keyword>
<sequence length="722" mass="83426">MTHGELTGERLFTLPDRISGLGELAYNLWWSWHPEARMLFKQLNREAWRESVHNPVRMLREIPYRYLEAASKNPRYLREYDIIMARLGSYMRQSQGWFGEHYQKGPFNVAYFSAEYGLHHSLPFYAGGLGFLAGDHLKECSDLNVPVVGIGFMYSQGYLHQHIRVDGWQEEITLPTNRDLAPIKRVRDENGRHLIVKVPDIDPAIYVAVWRVDVGRVPLYLLDTDISKNDPKRRSISSHLYTGDREMRLLQQIVLGIGGRHVLRMLGINFSGIHLNEGHSAFALLELAREHVEEGIPVHEAFEKIRGLTIFTTHTPVPAGHDIYDPVLVERHLGHYIEALGITREEFLALGRHPVRSNEGFNMTALALRLSRFHNAVSRRHAGVTREMWRSCWPDRNDDEIPIDAITNGVHLPTWLNPRMEMLLNGYFTRICPHWQHEHDNREIWEVVDEIPDRELWELHMRLKIKLFNRIREYKRRKWAQGVEEPENLVAEGMLLNPSVLTIGFARRFSTYKRADLLLHDLSRLSSILNNPWYPVQIVFAGKAHPDDKEGKKILQRIYQLAEKPEIAGRIAVIENYGEQIAQYMVHGVDLWLNTPVPPMEASGTSGMKAAMNGVLHCSILDGWWCEGYNGRNGWVFGAGEIKGDRTVQDAEELYRLIESDIAPLYYTQSMDGIPHGWVAMMKESMKTIPPLFSARRMVKEYVHNYYPLMVACAEKNLCNIR</sequence>
<proteinExistence type="inferred from homology"/>
<organism evidence="12 13">
    <name type="scientific">Methanocalculus taiwanensis</name>
    <dbReference type="NCBI Taxonomy" id="106207"/>
    <lineage>
        <taxon>Archaea</taxon>
        <taxon>Methanobacteriati</taxon>
        <taxon>Methanobacteriota</taxon>
        <taxon>Stenosarchaea group</taxon>
        <taxon>Methanomicrobia</taxon>
        <taxon>Methanomicrobiales</taxon>
        <taxon>Methanocalculaceae</taxon>
        <taxon>Methanocalculus</taxon>
    </lineage>
</organism>
<dbReference type="Pfam" id="PF00343">
    <property type="entry name" value="Phosphorylase"/>
    <property type="match status" value="1"/>
</dbReference>
<evidence type="ECO:0000256" key="9">
    <source>
        <dbReference type="ARBA" id="ARBA00023277"/>
    </source>
</evidence>
<keyword evidence="7" id="KW-0808">Transferase</keyword>
<evidence type="ECO:0000256" key="5">
    <source>
        <dbReference type="ARBA" id="ARBA00022533"/>
    </source>
</evidence>
<evidence type="ECO:0000256" key="8">
    <source>
        <dbReference type="ARBA" id="ARBA00022898"/>
    </source>
</evidence>
<dbReference type="GO" id="GO:0004645">
    <property type="term" value="F:1,4-alpha-oligoglucan phosphorylase activity"/>
    <property type="evidence" value="ECO:0007669"/>
    <property type="project" value="UniProtKB-EC"/>
</dbReference>
<accession>A0ABD4TLJ3</accession>
<dbReference type="AlphaFoldDB" id="A0ABD4TLJ3"/>
<feature type="modified residue" description="N6-(pyridoxal phosphate)lysine" evidence="10">
    <location>
        <position position="609"/>
    </location>
</feature>
<evidence type="ECO:0000256" key="3">
    <source>
        <dbReference type="ARBA" id="ARBA00006047"/>
    </source>
</evidence>
<keyword evidence="13" id="KW-1185">Reference proteome</keyword>
<dbReference type="Pfam" id="PF11897">
    <property type="entry name" value="DUF3417"/>
    <property type="match status" value="1"/>
</dbReference>